<name>D6ADI7_STRFL</name>
<dbReference type="PANTHER" id="PTHR11845:SF13">
    <property type="entry name" value="5'-DEOXYNUCLEOTIDASE HDDC2"/>
    <property type="match status" value="1"/>
</dbReference>
<dbReference type="EMBL" id="DS999644">
    <property type="protein sequence ID" value="EFE76673.2"/>
    <property type="molecule type" value="Genomic_DNA"/>
</dbReference>
<protein>
    <submittedName>
        <fullName evidence="5">Metal dependent phosphohydrolase</fullName>
    </submittedName>
</protein>
<gene>
    <name evidence="5" type="ORF">SSGG_04040</name>
</gene>
<dbReference type="PANTHER" id="PTHR11845">
    <property type="entry name" value="5'-DEOXYNUCLEOTIDASE HDDC2"/>
    <property type="match status" value="1"/>
</dbReference>
<sequence>MSDDLSAVGRFLYEAGTLKQTRRTGWWMAGVRDPESVAEHSWRTALIATIIAKLEGADPARAAYLAVWHDTQESRTGDVNHLGKKYSPAGDPQEVTADQTAGMPEVLASAVRELVTEYEAKESPEAVCARDANKLECLLQGIEYKDQGYENAQRWIDNSRARLLTETANRLADELLAQGGLDWLRAALGEGKAQAPEARAPERETRASAITLPGVRKPAPAPKLASRASGFGMRDPGSERLL</sequence>
<organism evidence="5 6">
    <name type="scientific">Streptomyces filamentosus NRRL 15998</name>
    <dbReference type="NCBI Taxonomy" id="457431"/>
    <lineage>
        <taxon>Bacteria</taxon>
        <taxon>Bacillati</taxon>
        <taxon>Actinomycetota</taxon>
        <taxon>Actinomycetes</taxon>
        <taxon>Kitasatosporales</taxon>
        <taxon>Streptomycetaceae</taxon>
        <taxon>Streptomyces</taxon>
    </lineage>
</organism>
<reference evidence="6" key="1">
    <citation type="submission" date="2008-10" db="EMBL/GenBank/DDBJ databases">
        <authorList>
            <person name="Molnar K."/>
        </authorList>
    </citation>
    <scope>NUCLEOTIDE SEQUENCE [LARGE SCALE GENOMIC DNA]</scope>
    <source>
        <strain evidence="6">NRRL 15998</strain>
    </source>
</reference>
<evidence type="ECO:0000256" key="2">
    <source>
        <dbReference type="ARBA" id="ARBA00022801"/>
    </source>
</evidence>
<dbReference type="Gene3D" id="1.10.3210.10">
    <property type="entry name" value="Hypothetical protein af1432"/>
    <property type="match status" value="1"/>
</dbReference>
<dbReference type="GO" id="GO:0005737">
    <property type="term" value="C:cytoplasm"/>
    <property type="evidence" value="ECO:0007669"/>
    <property type="project" value="TreeGrafter"/>
</dbReference>
<dbReference type="Proteomes" id="UP000003986">
    <property type="component" value="Unassembled WGS sequence"/>
</dbReference>
<dbReference type="GO" id="GO:0002953">
    <property type="term" value="F:5'-deoxynucleotidase activity"/>
    <property type="evidence" value="ECO:0007669"/>
    <property type="project" value="InterPro"/>
</dbReference>
<evidence type="ECO:0000256" key="1">
    <source>
        <dbReference type="ARBA" id="ARBA00022723"/>
    </source>
</evidence>
<keyword evidence="1" id="KW-0479">Metal-binding</keyword>
<evidence type="ECO:0000256" key="3">
    <source>
        <dbReference type="SAM" id="MobiDB-lite"/>
    </source>
</evidence>
<evidence type="ECO:0000313" key="5">
    <source>
        <dbReference type="EMBL" id="EFE76673.2"/>
    </source>
</evidence>
<dbReference type="InterPro" id="IPR006674">
    <property type="entry name" value="HD_domain"/>
</dbReference>
<proteinExistence type="predicted"/>
<evidence type="ECO:0000259" key="4">
    <source>
        <dbReference type="Pfam" id="PF13023"/>
    </source>
</evidence>
<feature type="region of interest" description="Disordered" evidence="3">
    <location>
        <begin position="192"/>
        <end position="242"/>
    </location>
</feature>
<evidence type="ECO:0000313" key="6">
    <source>
        <dbReference type="Proteomes" id="UP000003986"/>
    </source>
</evidence>
<dbReference type="SUPFAM" id="SSF109604">
    <property type="entry name" value="HD-domain/PDEase-like"/>
    <property type="match status" value="1"/>
</dbReference>
<feature type="domain" description="HD" evidence="4">
    <location>
        <begin position="16"/>
        <end position="167"/>
    </location>
</feature>
<accession>D6ADI7</accession>
<keyword evidence="2 5" id="KW-0378">Hydrolase</keyword>
<dbReference type="GO" id="GO:0046872">
    <property type="term" value="F:metal ion binding"/>
    <property type="evidence" value="ECO:0007669"/>
    <property type="project" value="UniProtKB-KW"/>
</dbReference>
<dbReference type="AlphaFoldDB" id="D6ADI7"/>
<reference evidence="6" key="2">
    <citation type="submission" date="2008-12" db="EMBL/GenBank/DDBJ databases">
        <title>Annotation of Streptomyces roseosporus strain NRRL 15998.</title>
        <authorList>
            <consortium name="The Broad Institute Genome Sequencing Platform"/>
            <consortium name="Broad Institute Microbial Sequencing Center"/>
            <person name="Fischbach M."/>
            <person name="Ward D."/>
            <person name="Young S."/>
            <person name="Kodira C.D."/>
            <person name="Zeng Q."/>
            <person name="Koehrsen M."/>
            <person name="Godfrey P."/>
            <person name="Alvarado L."/>
            <person name="Berlin A.M."/>
            <person name="Borenstein D."/>
            <person name="Chen Z."/>
            <person name="Engels R."/>
            <person name="Freedman E."/>
            <person name="Gellesch M."/>
            <person name="Goldberg J."/>
            <person name="Griggs A."/>
            <person name="Gujja S."/>
            <person name="Heiman D.I."/>
            <person name="Hepburn T.A."/>
            <person name="Howarth C."/>
            <person name="Jen D."/>
            <person name="Larson L."/>
            <person name="Lewis B."/>
            <person name="Mehta T."/>
            <person name="Park D."/>
            <person name="Pearson M."/>
            <person name="Roberts A."/>
            <person name="Saif S."/>
            <person name="Shea T.D."/>
            <person name="Shenoy N."/>
            <person name="Sisk P."/>
            <person name="Stolte C."/>
            <person name="Sykes S.N."/>
            <person name="Walk T."/>
            <person name="White J."/>
            <person name="Yandava C."/>
            <person name="Straight P."/>
            <person name="Clardy J."/>
            <person name="Hung D."/>
            <person name="Kolter R."/>
            <person name="Mekalanos J."/>
            <person name="Walker S."/>
            <person name="Walsh C.T."/>
            <person name="Wieland B.L.C."/>
            <person name="Ilzarbe M."/>
            <person name="Galagan J."/>
            <person name="Nusbaum C."/>
            <person name="Birren B."/>
        </authorList>
    </citation>
    <scope>NUCLEOTIDE SEQUENCE [LARGE SCALE GENOMIC DNA]</scope>
    <source>
        <strain evidence="6">NRRL 15998</strain>
    </source>
</reference>
<dbReference type="InterPro" id="IPR039356">
    <property type="entry name" value="YfbR/HDDC2"/>
</dbReference>
<dbReference type="Pfam" id="PF13023">
    <property type="entry name" value="HD_3"/>
    <property type="match status" value="1"/>
</dbReference>